<feature type="signal peptide" evidence="1">
    <location>
        <begin position="1"/>
        <end position="22"/>
    </location>
</feature>
<dbReference type="EMBL" id="FCOW01000035">
    <property type="protein sequence ID" value="CVK21460.1"/>
    <property type="molecule type" value="Genomic_DNA"/>
</dbReference>
<dbReference type="SUPFAM" id="SSF56935">
    <property type="entry name" value="Porins"/>
    <property type="match status" value="1"/>
</dbReference>
<evidence type="ECO:0000256" key="1">
    <source>
        <dbReference type="SAM" id="SignalP"/>
    </source>
</evidence>
<accession>A0ABP2CGB5</accession>
<keyword evidence="1" id="KW-0732">Signal</keyword>
<name>A0ABP2CGB5_9FIRM</name>
<proteinExistence type="predicted"/>
<sequence length="366" mass="40277">MKKSILLLTLMVALGTGATAFAAENDSLTVNGDIRLRFDKQTNYNQPDFNANKYRIRLNLGYKLSPEWSFNTRVVAGDSLFGDAPPNVDDVQISVASLTYKQPDWNATIGRQVFSMFEGLAVSMDDGHTPGDAGYPAAGNRPDGGNAKNFPSLQGAKFQNKIGKTNVTSFYGNLNARTDDGANYNVKGIAAIGPVGAFKVGGMVYTTDSYVSAADVSKYGVKNGSKTGYSVTANTKLFNNYLYTGAEYIWGLADTHDKAYKLIAKTPETKKVGDMQYAVEYRNIEQNALDYNSCTNTARGISMMRTKNINIGDFTYWALSAKRQLTPELTATLFYEKYNPQNHGKTTPSSAQVEDQVYRLQLDYKF</sequence>
<organism evidence="2 3">
    <name type="scientific">Sporomusa sphaeroides DSM 2875</name>
    <dbReference type="NCBI Taxonomy" id="1337886"/>
    <lineage>
        <taxon>Bacteria</taxon>
        <taxon>Bacillati</taxon>
        <taxon>Bacillota</taxon>
        <taxon>Negativicutes</taxon>
        <taxon>Selenomonadales</taxon>
        <taxon>Sporomusaceae</taxon>
        <taxon>Sporomusa</taxon>
    </lineage>
</organism>
<keyword evidence="3" id="KW-1185">Reference proteome</keyword>
<dbReference type="Proteomes" id="UP000245702">
    <property type="component" value="Unassembled WGS sequence"/>
</dbReference>
<reference evidence="2 3" key="1">
    <citation type="submission" date="2016-01" db="EMBL/GenBank/DDBJ databases">
        <authorList>
            <person name="Brown R."/>
        </authorList>
    </citation>
    <scope>NUCLEOTIDE SEQUENCE [LARGE SCALE GENOMIC DNA]</scope>
    <source>
        <strain evidence="2">Sporomusa sphaeroides DSM 2875</strain>
    </source>
</reference>
<evidence type="ECO:0000313" key="2">
    <source>
        <dbReference type="EMBL" id="CVK21460.1"/>
    </source>
</evidence>
<feature type="chain" id="PRO_5047475783" description="Porin" evidence="1">
    <location>
        <begin position="23"/>
        <end position="366"/>
    </location>
</feature>
<dbReference type="RefSeq" id="WP_075756585.1">
    <property type="nucleotide sequence ID" value="NZ_CP146991.1"/>
</dbReference>
<evidence type="ECO:0000313" key="3">
    <source>
        <dbReference type="Proteomes" id="UP000245702"/>
    </source>
</evidence>
<comment type="caution">
    <text evidence="2">The sequence shown here is derived from an EMBL/GenBank/DDBJ whole genome shotgun (WGS) entry which is preliminary data.</text>
</comment>
<protein>
    <recommendedName>
        <fullName evidence="4">Porin</fullName>
    </recommendedName>
</protein>
<gene>
    <name evidence="2" type="ORF">SSPH_04151</name>
</gene>
<evidence type="ECO:0008006" key="4">
    <source>
        <dbReference type="Google" id="ProtNLM"/>
    </source>
</evidence>